<dbReference type="EMBL" id="WJJP01000238">
    <property type="protein sequence ID" value="MBD3324462.1"/>
    <property type="molecule type" value="Genomic_DNA"/>
</dbReference>
<proteinExistence type="predicted"/>
<reference evidence="1" key="1">
    <citation type="submission" date="2019-11" db="EMBL/GenBank/DDBJ databases">
        <title>Microbial mats filling the niche in hypersaline microbial mats.</title>
        <authorList>
            <person name="Wong H.L."/>
            <person name="Macleod F.I."/>
            <person name="White R.A. III"/>
            <person name="Burns B.P."/>
        </authorList>
    </citation>
    <scope>NUCLEOTIDE SEQUENCE</scope>
    <source>
        <strain evidence="1">Rbin_158</strain>
    </source>
</reference>
<evidence type="ECO:0000313" key="2">
    <source>
        <dbReference type="Proteomes" id="UP000649604"/>
    </source>
</evidence>
<name>A0A9D5Q5P4_9BACT</name>
<dbReference type="AlphaFoldDB" id="A0A9D5Q5P4"/>
<protein>
    <recommendedName>
        <fullName evidence="3">Glucosamine-6-phosphate isomerase</fullName>
    </recommendedName>
</protein>
<accession>A0A9D5Q5P4</accession>
<dbReference type="GO" id="GO:0004342">
    <property type="term" value="F:glucosamine-6-phosphate deaminase activity"/>
    <property type="evidence" value="ECO:0007669"/>
    <property type="project" value="InterPro"/>
</dbReference>
<dbReference type="GO" id="GO:0019262">
    <property type="term" value="P:N-acetylneuraminate catabolic process"/>
    <property type="evidence" value="ECO:0007669"/>
    <property type="project" value="TreeGrafter"/>
</dbReference>
<dbReference type="SUPFAM" id="SSF100950">
    <property type="entry name" value="NagB/RpiA/CoA transferase-like"/>
    <property type="match status" value="1"/>
</dbReference>
<gene>
    <name evidence="1" type="ORF">GF339_07735</name>
</gene>
<dbReference type="GO" id="GO:0042802">
    <property type="term" value="F:identical protein binding"/>
    <property type="evidence" value="ECO:0007669"/>
    <property type="project" value="TreeGrafter"/>
</dbReference>
<dbReference type="InterPro" id="IPR004547">
    <property type="entry name" value="Glucosamine6P_isomerase"/>
</dbReference>
<evidence type="ECO:0000313" key="1">
    <source>
        <dbReference type="EMBL" id="MBD3324462.1"/>
    </source>
</evidence>
<dbReference type="Proteomes" id="UP000649604">
    <property type="component" value="Unassembled WGS sequence"/>
</dbReference>
<comment type="caution">
    <text evidence="1">The sequence shown here is derived from an EMBL/GenBank/DDBJ whole genome shotgun (WGS) entry which is preliminary data.</text>
</comment>
<dbReference type="GO" id="GO:0006043">
    <property type="term" value="P:glucosamine catabolic process"/>
    <property type="evidence" value="ECO:0007669"/>
    <property type="project" value="TreeGrafter"/>
</dbReference>
<dbReference type="PANTHER" id="PTHR11280">
    <property type="entry name" value="GLUCOSAMINE-6-PHOSPHATE ISOMERASE"/>
    <property type="match status" value="1"/>
</dbReference>
<dbReference type="GO" id="GO:0006046">
    <property type="term" value="P:N-acetylglucosamine catabolic process"/>
    <property type="evidence" value="ECO:0007669"/>
    <property type="project" value="TreeGrafter"/>
</dbReference>
<dbReference type="Gene3D" id="3.40.50.1360">
    <property type="match status" value="1"/>
</dbReference>
<dbReference type="GO" id="GO:0005829">
    <property type="term" value="C:cytosol"/>
    <property type="evidence" value="ECO:0007669"/>
    <property type="project" value="TreeGrafter"/>
</dbReference>
<dbReference type="InterPro" id="IPR037171">
    <property type="entry name" value="NagB/RpiA_transferase-like"/>
</dbReference>
<evidence type="ECO:0008006" key="3">
    <source>
        <dbReference type="Google" id="ProtNLM"/>
    </source>
</evidence>
<organism evidence="1 2">
    <name type="scientific">candidate division KSB3 bacterium</name>
    <dbReference type="NCBI Taxonomy" id="2044937"/>
    <lineage>
        <taxon>Bacteria</taxon>
        <taxon>candidate division KSB3</taxon>
    </lineage>
</organism>
<dbReference type="PANTHER" id="PTHR11280:SF5">
    <property type="entry name" value="GLUCOSAMINE-6-PHOSPHATE ISOMERASE"/>
    <property type="match status" value="1"/>
</dbReference>
<sequence>MNAITPKQLYEWCKIPATELENHPDRKIPLRLVKDSATMGALMARELVEAINAAHARQKPFRAIIPCGPSCWYNPFTDLVNAEQVSLRHCEIFHMDECLDWEGRELPRNHPYSFRGFMERHFYDPVDPDLAVLPEHRYWLTATNIPEVGEHIWAAPLDLTYGGWGQDGHIAYNQARRHPFSHVTIDDVRTSTIRVQDNNLDTILALAHRTLGAAYQFVPPMSVTLGVKECLAARKVRLFSDTGAWKQTALRVALFGPLTPEYPITLLQEHPDALLTATLETASHPISEHPEWDLGITEANR</sequence>